<evidence type="ECO:0000259" key="7">
    <source>
        <dbReference type="Pfam" id="PF00924"/>
    </source>
</evidence>
<evidence type="ECO:0000256" key="4">
    <source>
        <dbReference type="ARBA" id="ARBA00022989"/>
    </source>
</evidence>
<dbReference type="InterPro" id="IPR010920">
    <property type="entry name" value="LSM_dom_sf"/>
</dbReference>
<comment type="subcellular location">
    <subcellularLocation>
        <location evidence="1">Cell membrane</location>
        <topology evidence="1">Multi-pass membrane protein</topology>
    </subcellularLocation>
</comment>
<evidence type="ECO:0000256" key="2">
    <source>
        <dbReference type="ARBA" id="ARBA00022475"/>
    </source>
</evidence>
<feature type="domain" description="Mechanosensitive ion channel MscS" evidence="7">
    <location>
        <begin position="99"/>
        <end position="164"/>
    </location>
</feature>
<comment type="caution">
    <text evidence="8">The sequence shown here is derived from an EMBL/GenBank/DDBJ whole genome shotgun (WGS) entry which is preliminary data.</text>
</comment>
<keyword evidence="9" id="KW-1185">Reference proteome</keyword>
<feature type="transmembrane region" description="Helical" evidence="6">
    <location>
        <begin position="81"/>
        <end position="100"/>
    </location>
</feature>
<evidence type="ECO:0000256" key="1">
    <source>
        <dbReference type="ARBA" id="ARBA00004651"/>
    </source>
</evidence>
<dbReference type="SUPFAM" id="SSF50182">
    <property type="entry name" value="Sm-like ribonucleoproteins"/>
    <property type="match status" value="1"/>
</dbReference>
<dbReference type="InterPro" id="IPR023408">
    <property type="entry name" value="MscS_beta-dom_sf"/>
</dbReference>
<dbReference type="Gene3D" id="2.30.30.60">
    <property type="match status" value="1"/>
</dbReference>
<evidence type="ECO:0000256" key="6">
    <source>
        <dbReference type="SAM" id="Phobius"/>
    </source>
</evidence>
<keyword evidence="2" id="KW-1003">Cell membrane</keyword>
<accession>A0ABV5SMQ0</accession>
<proteinExistence type="predicted"/>
<organism evidence="8 9">
    <name type="scientific">Agromyces lapidis</name>
    <dbReference type="NCBI Taxonomy" id="279574"/>
    <lineage>
        <taxon>Bacteria</taxon>
        <taxon>Bacillati</taxon>
        <taxon>Actinomycetota</taxon>
        <taxon>Actinomycetes</taxon>
        <taxon>Micrococcales</taxon>
        <taxon>Microbacteriaceae</taxon>
        <taxon>Agromyces</taxon>
    </lineage>
</organism>
<dbReference type="Gene3D" id="1.10.287.1260">
    <property type="match status" value="1"/>
</dbReference>
<keyword evidence="3 6" id="KW-0812">Transmembrane</keyword>
<evidence type="ECO:0000256" key="3">
    <source>
        <dbReference type="ARBA" id="ARBA00022692"/>
    </source>
</evidence>
<dbReference type="EMBL" id="JBHMBL010000001">
    <property type="protein sequence ID" value="MFB9640927.1"/>
    <property type="molecule type" value="Genomic_DNA"/>
</dbReference>
<evidence type="ECO:0000313" key="8">
    <source>
        <dbReference type="EMBL" id="MFB9640927.1"/>
    </source>
</evidence>
<feature type="transmembrane region" description="Helical" evidence="6">
    <location>
        <begin position="12"/>
        <end position="32"/>
    </location>
</feature>
<dbReference type="InterPro" id="IPR011066">
    <property type="entry name" value="MscS_channel_C_sf"/>
</dbReference>
<dbReference type="InterPro" id="IPR006685">
    <property type="entry name" value="MscS_channel_2nd"/>
</dbReference>
<dbReference type="PANTHER" id="PTHR30221">
    <property type="entry name" value="SMALL-CONDUCTANCE MECHANOSENSITIVE CHANNEL"/>
    <property type="match status" value="1"/>
</dbReference>
<sequence length="273" mass="28670">MADVWASLQINGWSIAGIVITLLASWLLATLARKGVRAALARLPNLTVGVQRLAERIAVYSIWLLGIGISLSFLGASVQPVLAIALIVAVVLVLVLRGVADNFAASVVLQTRHPIALGDEIESGDFVGVVTELNGRAVVIRTVDGRTVHVPNGQVLQERLVNNSAHGARRSEIEVRVAAGSDGAGSDEVRALVVEATNGAEGVHRRESVQLRPIALAPDRSVYRVRFWHHPLHGIAVTDAVVDAVSAALAAHGIAAVVTSDVPSAPLTPSLEL</sequence>
<evidence type="ECO:0000313" key="9">
    <source>
        <dbReference type="Proteomes" id="UP001589667"/>
    </source>
</evidence>
<dbReference type="PANTHER" id="PTHR30221:SF1">
    <property type="entry name" value="SMALL-CONDUCTANCE MECHANOSENSITIVE CHANNEL"/>
    <property type="match status" value="1"/>
</dbReference>
<keyword evidence="4 6" id="KW-1133">Transmembrane helix</keyword>
<gene>
    <name evidence="8" type="ORF">ACFFQV_01375</name>
</gene>
<reference evidence="8 9" key="1">
    <citation type="submission" date="2024-09" db="EMBL/GenBank/DDBJ databases">
        <authorList>
            <person name="Sun Q."/>
            <person name="Mori K."/>
        </authorList>
    </citation>
    <scope>NUCLEOTIDE SEQUENCE [LARGE SCALE GENOMIC DNA]</scope>
    <source>
        <strain evidence="8 9">JCM 14321</strain>
    </source>
</reference>
<name>A0ABV5SMQ0_9MICO</name>
<dbReference type="Proteomes" id="UP001589667">
    <property type="component" value="Unassembled WGS sequence"/>
</dbReference>
<dbReference type="RefSeq" id="WP_157423667.1">
    <property type="nucleotide sequence ID" value="NZ_BAAANI010000008.1"/>
</dbReference>
<evidence type="ECO:0000256" key="5">
    <source>
        <dbReference type="ARBA" id="ARBA00023136"/>
    </source>
</evidence>
<keyword evidence="5 6" id="KW-0472">Membrane</keyword>
<dbReference type="InterPro" id="IPR045275">
    <property type="entry name" value="MscS_archaea/bacteria_type"/>
</dbReference>
<dbReference type="Pfam" id="PF00924">
    <property type="entry name" value="MS_channel_2nd"/>
    <property type="match status" value="1"/>
</dbReference>
<dbReference type="SUPFAM" id="SSF82689">
    <property type="entry name" value="Mechanosensitive channel protein MscS (YggB), C-terminal domain"/>
    <property type="match status" value="1"/>
</dbReference>
<feature type="transmembrane region" description="Helical" evidence="6">
    <location>
        <begin position="53"/>
        <end position="75"/>
    </location>
</feature>
<protein>
    <submittedName>
        <fullName evidence="8">Mechanosensitive ion channel family protein</fullName>
    </submittedName>
</protein>